<dbReference type="PROSITE" id="PS51462">
    <property type="entry name" value="NUDIX"/>
    <property type="match status" value="1"/>
</dbReference>
<reference evidence="4 5" key="1">
    <citation type="submission" date="2016-02" db="EMBL/GenBank/DDBJ databases">
        <authorList>
            <person name="Wen L."/>
            <person name="He K."/>
            <person name="Yang H."/>
        </authorList>
    </citation>
    <scope>NUCLEOTIDE SEQUENCE [LARGE SCALE GENOMIC DNA]</scope>
    <source>
        <strain evidence="4">Trichococcus palustris</strain>
    </source>
</reference>
<evidence type="ECO:0000313" key="4">
    <source>
        <dbReference type="EMBL" id="CZQ94851.1"/>
    </source>
</evidence>
<proteinExistence type="predicted"/>
<dbReference type="Proteomes" id="UP000242754">
    <property type="component" value="Unassembled WGS sequence"/>
</dbReference>
<dbReference type="AlphaFoldDB" id="A0A143YQY6"/>
<dbReference type="STRING" id="140314.SAMN04488076_10946"/>
<organism evidence="4 5">
    <name type="scientific">Trichococcus palustris</name>
    <dbReference type="NCBI Taxonomy" id="140314"/>
    <lineage>
        <taxon>Bacteria</taxon>
        <taxon>Bacillati</taxon>
        <taxon>Bacillota</taxon>
        <taxon>Bacilli</taxon>
        <taxon>Lactobacillales</taxon>
        <taxon>Carnobacteriaceae</taxon>
        <taxon>Trichococcus</taxon>
    </lineage>
</organism>
<dbReference type="FunFam" id="3.90.79.10:FF:000024">
    <property type="entry name" value="ADP-ribose pyrophosphatase"/>
    <property type="match status" value="1"/>
</dbReference>
<accession>A0A143YQY6</accession>
<feature type="domain" description="Nudix hydrolase" evidence="3">
    <location>
        <begin position="39"/>
        <end position="171"/>
    </location>
</feature>
<evidence type="ECO:0000256" key="1">
    <source>
        <dbReference type="ARBA" id="ARBA00001946"/>
    </source>
</evidence>
<dbReference type="SUPFAM" id="SSF55811">
    <property type="entry name" value="Nudix"/>
    <property type="match status" value="1"/>
</dbReference>
<dbReference type="EMBL" id="FJNE01000005">
    <property type="protein sequence ID" value="CZQ94851.1"/>
    <property type="molecule type" value="Genomic_DNA"/>
</dbReference>
<dbReference type="Gene3D" id="3.90.79.10">
    <property type="entry name" value="Nucleoside Triphosphate Pyrophosphohydrolase"/>
    <property type="match status" value="1"/>
</dbReference>
<comment type="cofactor">
    <cofactor evidence="1">
        <name>Mg(2+)</name>
        <dbReference type="ChEBI" id="CHEBI:18420"/>
    </cofactor>
</comment>
<evidence type="ECO:0000313" key="5">
    <source>
        <dbReference type="Proteomes" id="UP000242754"/>
    </source>
</evidence>
<dbReference type="InterPro" id="IPR015797">
    <property type="entry name" value="NUDIX_hydrolase-like_dom_sf"/>
</dbReference>
<name>A0A143YQY6_9LACT</name>
<protein>
    <recommendedName>
        <fullName evidence="3">Nudix hydrolase domain-containing protein</fullName>
    </recommendedName>
</protein>
<dbReference type="GO" id="GO:0005829">
    <property type="term" value="C:cytosol"/>
    <property type="evidence" value="ECO:0007669"/>
    <property type="project" value="TreeGrafter"/>
</dbReference>
<dbReference type="GO" id="GO:0006753">
    <property type="term" value="P:nucleoside phosphate metabolic process"/>
    <property type="evidence" value="ECO:0007669"/>
    <property type="project" value="TreeGrafter"/>
</dbReference>
<dbReference type="PANTHER" id="PTHR11839:SF18">
    <property type="entry name" value="NUDIX HYDROLASE DOMAIN-CONTAINING PROTEIN"/>
    <property type="match status" value="1"/>
</dbReference>
<dbReference type="GO" id="GO:0019693">
    <property type="term" value="P:ribose phosphate metabolic process"/>
    <property type="evidence" value="ECO:0007669"/>
    <property type="project" value="TreeGrafter"/>
</dbReference>
<sequence length="186" mass="21601">MEFEEKTLTSEKIFDGVLLHLVREEVLLPNGKTSIREMIRHPGAVAMIPFTNDGKMVMVRQFRKPLDRTVVEIPAGKLERSDTEPFQAAVRELEEETDYRADKWTELTTFYPTPAYLDERITLYLAEGLTKVQDSLPMDEDEFIEILELTYEEAKALQDSGEICDSKTIYAMLFWEMRLLQKKIGE</sequence>
<dbReference type="RefSeq" id="WP_087033377.1">
    <property type="nucleotide sequence ID" value="NZ_FJNE01000005.1"/>
</dbReference>
<dbReference type="OrthoDB" id="9806150at2"/>
<dbReference type="GO" id="GO:0016787">
    <property type="term" value="F:hydrolase activity"/>
    <property type="evidence" value="ECO:0007669"/>
    <property type="project" value="UniProtKB-KW"/>
</dbReference>
<dbReference type="PANTHER" id="PTHR11839">
    <property type="entry name" value="UDP/ADP-SUGAR PYROPHOSPHATASE"/>
    <property type="match status" value="1"/>
</dbReference>
<keyword evidence="2" id="KW-0378">Hydrolase</keyword>
<dbReference type="Pfam" id="PF00293">
    <property type="entry name" value="NUDIX"/>
    <property type="match status" value="1"/>
</dbReference>
<gene>
    <name evidence="4" type="ORF">Tpal_1805</name>
</gene>
<evidence type="ECO:0000259" key="3">
    <source>
        <dbReference type="PROSITE" id="PS51462"/>
    </source>
</evidence>
<dbReference type="InterPro" id="IPR000086">
    <property type="entry name" value="NUDIX_hydrolase_dom"/>
</dbReference>
<keyword evidence="5" id="KW-1185">Reference proteome</keyword>
<evidence type="ECO:0000256" key="2">
    <source>
        <dbReference type="ARBA" id="ARBA00022801"/>
    </source>
</evidence>